<keyword evidence="4" id="KW-1185">Reference proteome</keyword>
<evidence type="ECO:0000313" key="3">
    <source>
        <dbReference type="EMBL" id="AVO45620.1"/>
    </source>
</evidence>
<dbReference type="Gene3D" id="3.40.50.1820">
    <property type="entry name" value="alpha/beta hydrolase"/>
    <property type="match status" value="1"/>
</dbReference>
<dbReference type="Pfam" id="PF00561">
    <property type="entry name" value="Abhydrolase_1"/>
    <property type="match status" value="1"/>
</dbReference>
<dbReference type="PANTHER" id="PTHR43329">
    <property type="entry name" value="EPOXIDE HYDROLASE"/>
    <property type="match status" value="1"/>
</dbReference>
<dbReference type="GO" id="GO:0016787">
    <property type="term" value="F:hydrolase activity"/>
    <property type="evidence" value="ECO:0007669"/>
    <property type="project" value="UniProtKB-KW"/>
</dbReference>
<sequence>MSATEDAPIPLRTVKANGITMRIAELGEGPLVLFCHGWPEGWASWRHQMRAVAAAGYRAVAPDMRGYGHTDAPAEIERYSILDLVADQVELVKVLGAEDAVVVGHDWGAPVAWHCALLRPDVFRAVVGMSVPWTPPGYSDLLTALEKLGIRDFYMQYFQAPGVAEAELDRDPEDSLKRIYFDGFGDRTGRRKSMIRLKTPGGLIANTDPPGELPAWLPPAHMAYLAGQFAHSGFRGGLNWYRNLRRNAALTAPWRGQPIRQPSLFIAGRNDGVMHFPASKAQIEAYPKTLPGCRGVHLIEGAGHWIQQERAEEVSGLLMGFIEALG</sequence>
<dbReference type="OrthoDB" id="9780765at2"/>
<dbReference type="InterPro" id="IPR029058">
    <property type="entry name" value="AB_hydrolase_fold"/>
</dbReference>
<dbReference type="RefSeq" id="WP_106748961.1">
    <property type="nucleotide sequence ID" value="NZ_CP027668.1"/>
</dbReference>
<reference evidence="3 4" key="1">
    <citation type="submission" date="2018-03" db="EMBL/GenBank/DDBJ databases">
        <title>Genome sequencing of Phreatobacter sp.</title>
        <authorList>
            <person name="Kim S.-J."/>
            <person name="Heo J."/>
            <person name="Kwon S.-W."/>
        </authorList>
    </citation>
    <scope>NUCLEOTIDE SEQUENCE [LARGE SCALE GENOMIC DNA]</scope>
    <source>
        <strain evidence="3 4">S-12</strain>
    </source>
</reference>
<dbReference type="InterPro" id="IPR000073">
    <property type="entry name" value="AB_hydrolase_1"/>
</dbReference>
<dbReference type="SUPFAM" id="SSF53474">
    <property type="entry name" value="alpha/beta-Hydrolases"/>
    <property type="match status" value="1"/>
</dbReference>
<dbReference type="KEGG" id="phr:C6569_11400"/>
<dbReference type="InterPro" id="IPR000639">
    <property type="entry name" value="Epox_hydrolase-like"/>
</dbReference>
<gene>
    <name evidence="3" type="ORF">C6569_11400</name>
</gene>
<evidence type="ECO:0000256" key="1">
    <source>
        <dbReference type="ARBA" id="ARBA00022801"/>
    </source>
</evidence>
<accession>A0A2S0NBT3</accession>
<feature type="domain" description="AB hydrolase-1" evidence="2">
    <location>
        <begin position="30"/>
        <end position="309"/>
    </location>
</feature>
<protein>
    <submittedName>
        <fullName evidence="3">Epoxide hydrolase</fullName>
    </submittedName>
</protein>
<dbReference type="AlphaFoldDB" id="A0A2S0NBT3"/>
<dbReference type="PRINTS" id="PR00412">
    <property type="entry name" value="EPOXHYDRLASE"/>
</dbReference>
<name>A0A2S0NBT3_9HYPH</name>
<evidence type="ECO:0000259" key="2">
    <source>
        <dbReference type="Pfam" id="PF00561"/>
    </source>
</evidence>
<keyword evidence="1 3" id="KW-0378">Hydrolase</keyword>
<proteinExistence type="predicted"/>
<organism evidence="3 4">
    <name type="scientific">Phreatobacter cathodiphilus</name>
    <dbReference type="NCBI Taxonomy" id="1868589"/>
    <lineage>
        <taxon>Bacteria</taxon>
        <taxon>Pseudomonadati</taxon>
        <taxon>Pseudomonadota</taxon>
        <taxon>Alphaproteobacteria</taxon>
        <taxon>Hyphomicrobiales</taxon>
        <taxon>Phreatobacteraceae</taxon>
        <taxon>Phreatobacter</taxon>
    </lineage>
</organism>
<evidence type="ECO:0000313" key="4">
    <source>
        <dbReference type="Proteomes" id="UP000237889"/>
    </source>
</evidence>
<dbReference type="Proteomes" id="UP000237889">
    <property type="component" value="Chromosome"/>
</dbReference>
<dbReference type="EMBL" id="CP027668">
    <property type="protein sequence ID" value="AVO45620.1"/>
    <property type="molecule type" value="Genomic_DNA"/>
</dbReference>